<protein>
    <submittedName>
        <fullName evidence="1">Uncharacterized protein</fullName>
    </submittedName>
</protein>
<evidence type="ECO:0000313" key="1">
    <source>
        <dbReference type="EMBL" id="VAX29967.1"/>
    </source>
</evidence>
<accession>A0A3B1DMN4</accession>
<sequence length="71" mass="8483">MEIVATLYACWEKLLQENAVVSNELIFERFYQWSEEKSKYPYERLATAIEWMIEQGIVPTIKKDLIRDSSH</sequence>
<gene>
    <name evidence="1" type="ORF">MNBD_NITROSPIRAE01-2077</name>
</gene>
<proteinExistence type="predicted"/>
<dbReference type="AlphaFoldDB" id="A0A3B1DMN4"/>
<organism evidence="1">
    <name type="scientific">hydrothermal vent metagenome</name>
    <dbReference type="NCBI Taxonomy" id="652676"/>
    <lineage>
        <taxon>unclassified sequences</taxon>
        <taxon>metagenomes</taxon>
        <taxon>ecological metagenomes</taxon>
    </lineage>
</organism>
<dbReference type="EMBL" id="UOGF01000058">
    <property type="protein sequence ID" value="VAX29967.1"/>
    <property type="molecule type" value="Genomic_DNA"/>
</dbReference>
<reference evidence="1" key="1">
    <citation type="submission" date="2018-06" db="EMBL/GenBank/DDBJ databases">
        <authorList>
            <person name="Zhirakovskaya E."/>
        </authorList>
    </citation>
    <scope>NUCLEOTIDE SEQUENCE</scope>
</reference>
<name>A0A3B1DMN4_9ZZZZ</name>